<comment type="caution">
    <text evidence="3">The sequence shown here is derived from an EMBL/GenBank/DDBJ whole genome shotgun (WGS) entry which is preliminary data.</text>
</comment>
<sequence>MNTQVSFLDGTYTLIHIPLDLYHSLFQPIIRVLLPQSPAERASSELPDGDYEVLSSSKGHGFLNISITPIECSIVCHSTWAEKIFVPAIKNLPKGAARSVSTSTETYMVLSVISAGLDPAGRVMELTSPLALAGISLFFISTYYSDFILVPSKDRQNVTKALIAKGFELSDNQSDFTTPAPQGRKRASSAVSPPNTPPPANISELQTRAFELLKKRNVTPEVDSRLELVQCSGKETSQLSGEFSHSTHTGRGNGHGKQSWLSGLDTNLYLCIVSALASQPRFMSITLAHEDPPSLLIDKELLDIFGDSVVGDTDGVHIPIFLDLVNLPFEVTGIVCGVAGRLVQDMQMTASSELSYLSTARAGAVILPEEHSKRALETLKPLLSKEEGK</sequence>
<dbReference type="GO" id="GO:0006520">
    <property type="term" value="P:amino acid metabolic process"/>
    <property type="evidence" value="ECO:0007669"/>
    <property type="project" value="UniProtKB-ARBA"/>
</dbReference>
<dbReference type="Gene3D" id="3.30.2130.10">
    <property type="entry name" value="VC0802-like"/>
    <property type="match status" value="1"/>
</dbReference>
<dbReference type="PANTHER" id="PTHR31131">
    <property type="entry name" value="CHROMOSOME 1, WHOLE GENOME SHOTGUN SEQUENCE"/>
    <property type="match status" value="1"/>
</dbReference>
<dbReference type="Proteomes" id="UP001175261">
    <property type="component" value="Unassembled WGS sequence"/>
</dbReference>
<dbReference type="AlphaFoldDB" id="A0AA39GCF8"/>
<dbReference type="EMBL" id="JAPDFR010000009">
    <property type="protein sequence ID" value="KAK0383577.1"/>
    <property type="molecule type" value="Genomic_DNA"/>
</dbReference>
<evidence type="ECO:0000313" key="4">
    <source>
        <dbReference type="Proteomes" id="UP001175261"/>
    </source>
</evidence>
<evidence type="ECO:0000259" key="2">
    <source>
        <dbReference type="Pfam" id="PF13840"/>
    </source>
</evidence>
<dbReference type="SUPFAM" id="SSF55021">
    <property type="entry name" value="ACT-like"/>
    <property type="match status" value="1"/>
</dbReference>
<dbReference type="GO" id="GO:0046394">
    <property type="term" value="P:carboxylic acid biosynthetic process"/>
    <property type="evidence" value="ECO:0007669"/>
    <property type="project" value="UniProtKB-ARBA"/>
</dbReference>
<feature type="domain" description="CASTOR ACT" evidence="2">
    <location>
        <begin position="103"/>
        <end position="162"/>
    </location>
</feature>
<proteinExistence type="predicted"/>
<accession>A0AA39GCF8</accession>
<name>A0AA39GCF8_SARSR</name>
<evidence type="ECO:0000256" key="1">
    <source>
        <dbReference type="SAM" id="MobiDB-lite"/>
    </source>
</evidence>
<reference evidence="3" key="1">
    <citation type="submission" date="2022-10" db="EMBL/GenBank/DDBJ databases">
        <title>Determination and structural analysis of whole genome sequence of Sarocladium strictum F4-1.</title>
        <authorList>
            <person name="Hu L."/>
            <person name="Jiang Y."/>
        </authorList>
    </citation>
    <scope>NUCLEOTIDE SEQUENCE</scope>
    <source>
        <strain evidence="3">F4-1</strain>
    </source>
</reference>
<dbReference type="InterPro" id="IPR045865">
    <property type="entry name" value="ACT-like_dom_sf"/>
</dbReference>
<dbReference type="InterPro" id="IPR027795">
    <property type="entry name" value="CASTOR_ACT_dom"/>
</dbReference>
<feature type="region of interest" description="Disordered" evidence="1">
    <location>
        <begin position="173"/>
        <end position="202"/>
    </location>
</feature>
<dbReference type="InterPro" id="IPR051719">
    <property type="entry name" value="CASTOR_mTORC1"/>
</dbReference>
<gene>
    <name evidence="3" type="ORF">NLU13_9488</name>
</gene>
<dbReference type="Pfam" id="PF13840">
    <property type="entry name" value="ACT_7"/>
    <property type="match status" value="1"/>
</dbReference>
<dbReference type="PANTHER" id="PTHR31131:SF6">
    <property type="entry name" value="CASTOR ACT DOMAIN-CONTAINING PROTEIN"/>
    <property type="match status" value="1"/>
</dbReference>
<organism evidence="3 4">
    <name type="scientific">Sarocladium strictum</name>
    <name type="common">Black bundle disease fungus</name>
    <name type="synonym">Acremonium strictum</name>
    <dbReference type="NCBI Taxonomy" id="5046"/>
    <lineage>
        <taxon>Eukaryota</taxon>
        <taxon>Fungi</taxon>
        <taxon>Dikarya</taxon>
        <taxon>Ascomycota</taxon>
        <taxon>Pezizomycotina</taxon>
        <taxon>Sordariomycetes</taxon>
        <taxon>Hypocreomycetidae</taxon>
        <taxon>Hypocreales</taxon>
        <taxon>Sarocladiaceae</taxon>
        <taxon>Sarocladium</taxon>
    </lineage>
</organism>
<keyword evidence="4" id="KW-1185">Reference proteome</keyword>
<protein>
    <recommendedName>
        <fullName evidence="2">CASTOR ACT domain-containing protein</fullName>
    </recommendedName>
</protein>
<evidence type="ECO:0000313" key="3">
    <source>
        <dbReference type="EMBL" id="KAK0383577.1"/>
    </source>
</evidence>